<evidence type="ECO:0000256" key="1">
    <source>
        <dbReference type="ARBA" id="ARBA00007125"/>
    </source>
</evidence>
<dbReference type="SMART" id="SM00471">
    <property type="entry name" value="HDc"/>
    <property type="match status" value="1"/>
</dbReference>
<evidence type="ECO:0000259" key="2">
    <source>
        <dbReference type="SMART" id="SM00471"/>
    </source>
</evidence>
<reference evidence="3 4" key="1">
    <citation type="submission" date="2016-11" db="EMBL/GenBank/DDBJ databases">
        <title>Comparative genomics of Acidibacillus ferroxidans species.</title>
        <authorList>
            <person name="Oliveira G."/>
            <person name="Nunes G."/>
            <person name="Oliveira R."/>
            <person name="Araujo F."/>
            <person name="Salim A."/>
            <person name="Scholte L."/>
            <person name="Morais D."/>
            <person name="Nancucheo I."/>
            <person name="Johnson D.B."/>
            <person name="Grail B."/>
            <person name="Bittencourt J."/>
            <person name="Valadares R."/>
        </authorList>
    </citation>
    <scope>NUCLEOTIDE SEQUENCE [LARGE SCALE GENOMIC DNA]</scope>
    <source>
        <strain evidence="3 4">Y002</strain>
    </source>
</reference>
<accession>A0A2U3DAM6</accession>
<dbReference type="RefSeq" id="WP_109429840.1">
    <property type="nucleotide sequence ID" value="NZ_MPDK01000004.1"/>
</dbReference>
<proteinExistence type="inferred from homology"/>
<dbReference type="InterPro" id="IPR003607">
    <property type="entry name" value="HD/PDEase_dom"/>
</dbReference>
<dbReference type="OrthoDB" id="9814545at2"/>
<sequence>MTRTVEVSILSPEQQRDTIQLMSLYQTDQAHCERVMHFSRQLFTLTKSVGFSHEQPLRQNSNEHQLLLRLTLAALLHDIGHFINDKGHHKHSRYLIQTARQTTTWEKKVRDDVAALAFTHRKKADRSWLITHFKGSKELFQLAAILRVADGLDRKHAAGVRILGGQFEQDRYVLEVTGLQATHAKRLAEKKADAWKMAFGHSLALKIR</sequence>
<dbReference type="PANTHER" id="PTHR30005">
    <property type="entry name" value="EXOPOLYPHOSPHATASE"/>
    <property type="match status" value="1"/>
</dbReference>
<gene>
    <name evidence="3" type="ORF">BM613_03715</name>
</gene>
<protein>
    <recommendedName>
        <fullName evidence="2">HD/PDEase domain-containing protein</fullName>
    </recommendedName>
</protein>
<comment type="caution">
    <text evidence="3">The sequence shown here is derived from an EMBL/GenBank/DDBJ whole genome shotgun (WGS) entry which is preliminary data.</text>
</comment>
<organism evidence="3 4">
    <name type="scientific">Sulfoacidibacillus thermotolerans</name>
    <name type="common">Acidibacillus sulfuroxidans</name>
    <dbReference type="NCBI Taxonomy" id="1765684"/>
    <lineage>
        <taxon>Bacteria</taxon>
        <taxon>Bacillati</taxon>
        <taxon>Bacillota</taxon>
        <taxon>Bacilli</taxon>
        <taxon>Bacillales</taxon>
        <taxon>Alicyclobacillaceae</taxon>
        <taxon>Sulfoacidibacillus</taxon>
    </lineage>
</organism>
<name>A0A2U3DAM6_SULT2</name>
<dbReference type="SUPFAM" id="SSF109604">
    <property type="entry name" value="HD-domain/PDEase-like"/>
    <property type="match status" value="1"/>
</dbReference>
<dbReference type="Gene3D" id="1.10.3210.10">
    <property type="entry name" value="Hypothetical protein af1432"/>
    <property type="match status" value="1"/>
</dbReference>
<evidence type="ECO:0000313" key="3">
    <source>
        <dbReference type="EMBL" id="PWI58337.1"/>
    </source>
</evidence>
<dbReference type="InterPro" id="IPR048950">
    <property type="entry name" value="Ppx_GppA_C"/>
</dbReference>
<comment type="similarity">
    <text evidence="1">Belongs to the GppA/Ppx family.</text>
</comment>
<dbReference type="Pfam" id="PF21447">
    <property type="entry name" value="Ppx-GppA_III"/>
    <property type="match status" value="1"/>
</dbReference>
<dbReference type="AlphaFoldDB" id="A0A2U3DAM6"/>
<dbReference type="InterPro" id="IPR050273">
    <property type="entry name" value="GppA/Ppx_hydrolase"/>
</dbReference>
<dbReference type="Proteomes" id="UP000245380">
    <property type="component" value="Unassembled WGS sequence"/>
</dbReference>
<feature type="domain" description="HD/PDEase" evidence="2">
    <location>
        <begin position="24"/>
        <end position="164"/>
    </location>
</feature>
<keyword evidence="4" id="KW-1185">Reference proteome</keyword>
<evidence type="ECO:0000313" key="4">
    <source>
        <dbReference type="Proteomes" id="UP000245380"/>
    </source>
</evidence>
<dbReference type="PANTHER" id="PTHR30005:SF0">
    <property type="entry name" value="RETROGRADE REGULATION PROTEIN 2"/>
    <property type="match status" value="1"/>
</dbReference>
<dbReference type="EMBL" id="MPDK01000004">
    <property type="protein sequence ID" value="PWI58337.1"/>
    <property type="molecule type" value="Genomic_DNA"/>
</dbReference>